<feature type="coiled-coil region" evidence="1">
    <location>
        <begin position="497"/>
        <end position="534"/>
    </location>
</feature>
<keyword evidence="4" id="KW-1185">Reference proteome</keyword>
<evidence type="ECO:0000313" key="3">
    <source>
        <dbReference type="EMBL" id="KAF1723931.1"/>
    </source>
</evidence>
<sequence length="773" mass="84723">MSNVLNIADRPGRDTRLLEQARDASVPPLVDAFAVALGRFDDALFDRAERAGPSQMAFLDAMRELRRRREDIIGRFRGQLQRSWKALEAGQPSPAERVFLESADDTLSLVSEQELESRLAVRNLASVIQRECKPVLGRLDRRLGWIAGDITLDSDLNPIGPEHIGVAVHQAFVACDLAPDVRLVVIKLCERDLVPAIARIYASLDQRLMQVGVMPELPARRPPAAAASSVGEAVQDLDAAGEGEEPGAPAWAARFLNRMAGVSRGLQATQAAPAAAGFGDAPAGYGSAPGAQGVLLEALHHLLQESRRGRDAADAPEARAVDPRQRDLSQREMLSVLSLLQASPSATLRAAIGDTGESLSQRLKNEVLSSATQLGVDPSQARLAPVDEDAIDLVGMLFDVMLDERDLEGRPRELIGRLVVPFVKVALLDRRMFVQKTHPARRLLNVLAEACEGNNGESAAERTLLTKVEEVVDRLVAEFNENLAIFLTLEEEFRAFLEQHRRRIEIAERRAAEIQRGQERLEAARARMTSELDERLADRRVPQAIEDFLRQPWAHHVTMTVLREGDEGDGLRESLALADGVLEELTEAQRHVVGKPWLQAWRPQMLKVFASVGMNQDAAAGAVDALHDTLQAVAAARPDLEKALPELPQVVLPKPVVDEETTPIQLVAGADTLDFDHSDADHFRGLPIGTWLDFIDKDNKVQAGKLSWVSPISSRLLFVNRRGVRFCVASPEELAAMVRLGRLRTHQSEDAFDSAMQGVIERLEPVPSAAAPA</sequence>
<proteinExistence type="predicted"/>
<evidence type="ECO:0000256" key="2">
    <source>
        <dbReference type="SAM" id="MobiDB-lite"/>
    </source>
</evidence>
<comment type="caution">
    <text evidence="3">The sequence shown here is derived from an EMBL/GenBank/DDBJ whole genome shotgun (WGS) entry which is preliminary data.</text>
</comment>
<gene>
    <name evidence="3" type="ORF">CSC78_14280</name>
</gene>
<dbReference type="InterPro" id="IPR012434">
    <property type="entry name" value="DUF1631"/>
</dbReference>
<dbReference type="EMBL" id="PDWW01000022">
    <property type="protein sequence ID" value="KAF1723931.1"/>
    <property type="molecule type" value="Genomic_DNA"/>
</dbReference>
<dbReference type="Pfam" id="PF07793">
    <property type="entry name" value="DUF1631"/>
    <property type="match status" value="1"/>
</dbReference>
<organism evidence="3 4">
    <name type="scientific">Pseudoxanthomonas japonensis</name>
    <dbReference type="NCBI Taxonomy" id="69284"/>
    <lineage>
        <taxon>Bacteria</taxon>
        <taxon>Pseudomonadati</taxon>
        <taxon>Pseudomonadota</taxon>
        <taxon>Gammaproteobacteria</taxon>
        <taxon>Lysobacterales</taxon>
        <taxon>Lysobacteraceae</taxon>
        <taxon>Pseudoxanthomonas</taxon>
    </lineage>
</organism>
<dbReference type="RefSeq" id="WP_162338534.1">
    <property type="nucleotide sequence ID" value="NZ_JBHSRQ010000004.1"/>
</dbReference>
<evidence type="ECO:0000313" key="4">
    <source>
        <dbReference type="Proteomes" id="UP000781710"/>
    </source>
</evidence>
<dbReference type="Proteomes" id="UP000781710">
    <property type="component" value="Unassembled WGS sequence"/>
</dbReference>
<feature type="region of interest" description="Disordered" evidence="2">
    <location>
        <begin position="306"/>
        <end position="327"/>
    </location>
</feature>
<name>A0ABQ6ZEQ8_9GAMM</name>
<evidence type="ECO:0000256" key="1">
    <source>
        <dbReference type="SAM" id="Coils"/>
    </source>
</evidence>
<protein>
    <submittedName>
        <fullName evidence="3">Thymidine phosphorylase</fullName>
    </submittedName>
</protein>
<reference evidence="3 4" key="1">
    <citation type="submission" date="2017-10" db="EMBL/GenBank/DDBJ databases">
        <title>Whole genome sequencing of members of genus Pseudoxanthomonas.</title>
        <authorList>
            <person name="Kumar S."/>
            <person name="Bansal K."/>
            <person name="Kaur A."/>
            <person name="Patil P."/>
            <person name="Sharma S."/>
            <person name="Patil P.B."/>
        </authorList>
    </citation>
    <scope>NUCLEOTIDE SEQUENCE [LARGE SCALE GENOMIC DNA]</scope>
    <source>
        <strain evidence="3 4">DSM 17109</strain>
    </source>
</reference>
<feature type="region of interest" description="Disordered" evidence="2">
    <location>
        <begin position="224"/>
        <end position="246"/>
    </location>
</feature>
<accession>A0ABQ6ZEQ8</accession>
<keyword evidence="1" id="KW-0175">Coiled coil</keyword>